<dbReference type="GeneID" id="36620877"/>
<dbReference type="GO" id="GO:0005634">
    <property type="term" value="C:nucleus"/>
    <property type="evidence" value="ECO:0007669"/>
    <property type="project" value="UniProtKB-SubCell"/>
</dbReference>
<protein>
    <recommendedName>
        <fullName evidence="4">Zn(2)-C6 fungal-type domain-containing protein</fullName>
    </recommendedName>
</protein>
<dbReference type="InterPro" id="IPR050613">
    <property type="entry name" value="Sec_Metabolite_Reg"/>
</dbReference>
<evidence type="ECO:0000256" key="3">
    <source>
        <dbReference type="SAM" id="MobiDB-lite"/>
    </source>
</evidence>
<dbReference type="AlphaFoldDB" id="A0A2T3ZW08"/>
<reference evidence="5 6" key="1">
    <citation type="submission" date="2016-07" db="EMBL/GenBank/DDBJ databases">
        <title>Multiple horizontal gene transfer events from other fungi enriched the ability of initially mycotrophic Trichoderma (Ascomycota) to feed on dead plant biomass.</title>
        <authorList>
            <consortium name="DOE Joint Genome Institute"/>
            <person name="Aerts A."/>
            <person name="Atanasova L."/>
            <person name="Chenthamara K."/>
            <person name="Zhang J."/>
            <person name="Grujic M."/>
            <person name="Henrissat B."/>
            <person name="Kuo A."/>
            <person name="Salamov A."/>
            <person name="Lipzen A."/>
            <person name="Labutti K."/>
            <person name="Barry K."/>
            <person name="Miao Y."/>
            <person name="Rahimi M.J."/>
            <person name="Shen Q."/>
            <person name="Grigoriev I.V."/>
            <person name="Kubicek C.P."/>
            <person name="Druzhinina I.S."/>
        </authorList>
    </citation>
    <scope>NUCLEOTIDE SEQUENCE [LARGE SCALE GENOMIC DNA]</scope>
    <source>
        <strain evidence="5 6">CBS 226.95</strain>
    </source>
</reference>
<dbReference type="SMART" id="SM00066">
    <property type="entry name" value="GAL4"/>
    <property type="match status" value="1"/>
</dbReference>
<dbReference type="InterPro" id="IPR001138">
    <property type="entry name" value="Zn2Cys6_DnaBD"/>
</dbReference>
<proteinExistence type="predicted"/>
<evidence type="ECO:0000313" key="5">
    <source>
        <dbReference type="EMBL" id="PTB49000.1"/>
    </source>
</evidence>
<evidence type="ECO:0000256" key="2">
    <source>
        <dbReference type="ARBA" id="ARBA00023242"/>
    </source>
</evidence>
<feature type="domain" description="Zn(2)-C6 fungal-type" evidence="4">
    <location>
        <begin position="18"/>
        <end position="47"/>
    </location>
</feature>
<gene>
    <name evidence="5" type="ORF">M431DRAFT_127156</name>
</gene>
<feature type="compositionally biased region" description="Basic and acidic residues" evidence="3">
    <location>
        <begin position="94"/>
        <end position="106"/>
    </location>
</feature>
<sequence>MGTARNPPLSVPSKPTFACVRCAGRKVKCDRHIPCTACVKHGAECVFQPPPPPRRRRRPGAAGPLIERREYPQTRLQAQGHNPKGSPNPPDTNTDSRSHLSSREARGSQLSSSEPSGSVSKTQVIQGRGQSMLIDNSLWSRVVEEFHDPEDAL</sequence>
<dbReference type="GO" id="GO:0008270">
    <property type="term" value="F:zinc ion binding"/>
    <property type="evidence" value="ECO:0007669"/>
    <property type="project" value="InterPro"/>
</dbReference>
<dbReference type="RefSeq" id="XP_024768677.1">
    <property type="nucleotide sequence ID" value="XM_024912318.1"/>
</dbReference>
<dbReference type="InterPro" id="IPR036864">
    <property type="entry name" value="Zn2-C6_fun-type_DNA-bd_sf"/>
</dbReference>
<feature type="compositionally biased region" description="Polar residues" evidence="3">
    <location>
        <begin position="121"/>
        <end position="134"/>
    </location>
</feature>
<evidence type="ECO:0000256" key="1">
    <source>
        <dbReference type="ARBA" id="ARBA00004123"/>
    </source>
</evidence>
<keyword evidence="6" id="KW-1185">Reference proteome</keyword>
<dbReference type="Proteomes" id="UP000241690">
    <property type="component" value="Unassembled WGS sequence"/>
</dbReference>
<feature type="compositionally biased region" description="Low complexity" evidence="3">
    <location>
        <begin position="108"/>
        <end position="120"/>
    </location>
</feature>
<dbReference type="GO" id="GO:0000981">
    <property type="term" value="F:DNA-binding transcription factor activity, RNA polymerase II-specific"/>
    <property type="evidence" value="ECO:0007669"/>
    <property type="project" value="InterPro"/>
</dbReference>
<comment type="subcellular location">
    <subcellularLocation>
        <location evidence="1">Nucleus</location>
    </subcellularLocation>
</comment>
<dbReference type="SUPFAM" id="SSF57701">
    <property type="entry name" value="Zn2/Cys6 DNA-binding domain"/>
    <property type="match status" value="1"/>
</dbReference>
<dbReference type="Gene3D" id="4.10.240.10">
    <property type="entry name" value="Zn(2)-C6 fungal-type DNA-binding domain"/>
    <property type="match status" value="1"/>
</dbReference>
<keyword evidence="2" id="KW-0539">Nucleus</keyword>
<evidence type="ECO:0000313" key="6">
    <source>
        <dbReference type="Proteomes" id="UP000241690"/>
    </source>
</evidence>
<dbReference type="PANTHER" id="PTHR31001">
    <property type="entry name" value="UNCHARACTERIZED TRANSCRIPTIONAL REGULATORY PROTEIN"/>
    <property type="match status" value="1"/>
</dbReference>
<organism evidence="5 6">
    <name type="scientific">Trichoderma harzianum CBS 226.95</name>
    <dbReference type="NCBI Taxonomy" id="983964"/>
    <lineage>
        <taxon>Eukaryota</taxon>
        <taxon>Fungi</taxon>
        <taxon>Dikarya</taxon>
        <taxon>Ascomycota</taxon>
        <taxon>Pezizomycotina</taxon>
        <taxon>Sordariomycetes</taxon>
        <taxon>Hypocreomycetidae</taxon>
        <taxon>Hypocreales</taxon>
        <taxon>Hypocreaceae</taxon>
        <taxon>Trichoderma</taxon>
    </lineage>
</organism>
<dbReference type="PROSITE" id="PS50048">
    <property type="entry name" value="ZN2_CY6_FUNGAL_2"/>
    <property type="match status" value="1"/>
</dbReference>
<dbReference type="PROSITE" id="PS00463">
    <property type="entry name" value="ZN2_CY6_FUNGAL_1"/>
    <property type="match status" value="1"/>
</dbReference>
<dbReference type="EMBL" id="KZ679695">
    <property type="protein sequence ID" value="PTB49000.1"/>
    <property type="molecule type" value="Genomic_DNA"/>
</dbReference>
<feature type="region of interest" description="Disordered" evidence="3">
    <location>
        <begin position="44"/>
        <end position="134"/>
    </location>
</feature>
<dbReference type="STRING" id="983964.A0A2T3ZW08"/>
<dbReference type="Pfam" id="PF00172">
    <property type="entry name" value="Zn_clus"/>
    <property type="match status" value="1"/>
</dbReference>
<accession>A0A2T3ZW08</accession>
<evidence type="ECO:0000259" key="4">
    <source>
        <dbReference type="PROSITE" id="PS50048"/>
    </source>
</evidence>
<name>A0A2T3ZW08_TRIHA</name>
<feature type="non-terminal residue" evidence="5">
    <location>
        <position position="153"/>
    </location>
</feature>
<dbReference type="CDD" id="cd00067">
    <property type="entry name" value="GAL4"/>
    <property type="match status" value="1"/>
</dbReference>